<dbReference type="EMBL" id="HG937693">
    <property type="protein sequence ID" value="CDP35140.1"/>
    <property type="molecule type" value="Genomic_DNA"/>
</dbReference>
<dbReference type="SUPFAM" id="SSF81383">
    <property type="entry name" value="F-box domain"/>
    <property type="match status" value="1"/>
</dbReference>
<gene>
    <name evidence="1" type="ORF">GNLVRS02_ARAD1C28490g</name>
</gene>
<reference evidence="1" key="1">
    <citation type="submission" date="2014-02" db="EMBL/GenBank/DDBJ databases">
        <authorList>
            <person name="Genoscope - CEA"/>
        </authorList>
    </citation>
    <scope>NUCLEOTIDE SEQUENCE</scope>
    <source>
        <strain evidence="1">LS3</strain>
    </source>
</reference>
<proteinExistence type="predicted"/>
<name>A0A060T222_BLAAD</name>
<dbReference type="AlphaFoldDB" id="A0A060T222"/>
<organism evidence="1">
    <name type="scientific">Blastobotrys adeninivorans</name>
    <name type="common">Yeast</name>
    <name type="synonym">Arxula adeninivorans</name>
    <dbReference type="NCBI Taxonomy" id="409370"/>
    <lineage>
        <taxon>Eukaryota</taxon>
        <taxon>Fungi</taxon>
        <taxon>Dikarya</taxon>
        <taxon>Ascomycota</taxon>
        <taxon>Saccharomycotina</taxon>
        <taxon>Dipodascomycetes</taxon>
        <taxon>Dipodascales</taxon>
        <taxon>Trichomonascaceae</taxon>
        <taxon>Blastobotrys</taxon>
    </lineage>
</organism>
<reference evidence="1" key="2">
    <citation type="submission" date="2014-06" db="EMBL/GenBank/DDBJ databases">
        <title>The complete genome of Blastobotrys (Arxula) adeninivorans LS3 - a yeast of biotechnological interest.</title>
        <authorList>
            <person name="Kunze G."/>
            <person name="Gaillardin C."/>
            <person name="Czernicka M."/>
            <person name="Durrens P."/>
            <person name="Martin T."/>
            <person name="Boer E."/>
            <person name="Gabaldon T."/>
            <person name="Cruz J."/>
            <person name="Talla E."/>
            <person name="Marck C."/>
            <person name="Goffeau A."/>
            <person name="Barbe V."/>
            <person name="Baret P."/>
            <person name="Baronian K."/>
            <person name="Beier S."/>
            <person name="Bleykasten C."/>
            <person name="Bode R."/>
            <person name="Casaregola S."/>
            <person name="Despons L."/>
            <person name="Fairhead C."/>
            <person name="Giersberg M."/>
            <person name="Gierski P."/>
            <person name="Hahnel U."/>
            <person name="Hartmann A."/>
            <person name="Jankowska D."/>
            <person name="Jubin C."/>
            <person name="Jung P."/>
            <person name="Lafontaine I."/>
            <person name="Leh-Louis V."/>
            <person name="Lemaire M."/>
            <person name="Marcet-Houben M."/>
            <person name="Mascher M."/>
            <person name="Morel G."/>
            <person name="Richard G.-F."/>
            <person name="Riechen J."/>
            <person name="Sacerdot C."/>
            <person name="Sarkar A."/>
            <person name="Savel G."/>
            <person name="Schacherer J."/>
            <person name="Sherman D."/>
            <person name="Straub M.-L."/>
            <person name="Stein N."/>
            <person name="Thierry A."/>
            <person name="Trautwein-Schult A."/>
            <person name="Westhof E."/>
            <person name="Worch S."/>
            <person name="Dujon B."/>
            <person name="Souciet J.-L."/>
            <person name="Wincker P."/>
            <person name="Scholz U."/>
            <person name="Neuveglise N."/>
        </authorList>
    </citation>
    <scope>NUCLEOTIDE SEQUENCE</scope>
    <source>
        <strain evidence="1">LS3</strain>
    </source>
</reference>
<accession>A0A060T222</accession>
<evidence type="ECO:0000313" key="1">
    <source>
        <dbReference type="EMBL" id="CDP35140.1"/>
    </source>
</evidence>
<sequence length="500" mass="57130">MLNLPPEIIHIVCEYDVECVPSLSQTCSHLRNVILRYDRLWKELCEPLFRSYPRIDHPAHQSYYHFYWQQKAIERTVTRQLENARKVENYGPILVSIAEMGPRTEPALKRHARLFDHTQSFEGIADAYCADITLTTVRRRAAIEHINEISRNPNEHDVVDLLLTLNTLCSESSQDVVDLDSILEQVQYPYHTHTAQQEAIALVDEVRKVIQSSLSRVSADSNNGRVNGVVNLRRLYSFMFVCAYCQLARQHGFTVSTRMFKASMKWHGVFDMSRGSEQGFVVVVTDKAEVWTKQQLDNYFSTHPVSWANPADVACEAAFSMFQFSLDARTALITTASIAKIFQTKGQFMHFKSPTSLQLEGSDDQVIQLDNGELSALAQAQAFLPLLNEKYINPGYVSDGWFGRVIQDERLTGKRYAVVWHRQGSEDDHMYTVLNSQHKYERLYHRHTAAANPTASELWTQFRSDGIRRLGRAFSGYDQQRGVFVPRTNFSVTSSIAASS</sequence>
<protein>
    <submittedName>
        <fullName evidence="1">ARAD1C28490p</fullName>
    </submittedName>
</protein>
<dbReference type="InterPro" id="IPR036047">
    <property type="entry name" value="F-box-like_dom_sf"/>
</dbReference>